<dbReference type="RefSeq" id="WP_123191561.1">
    <property type="nucleotide sequence ID" value="NZ_QICD01000003.1"/>
</dbReference>
<name>A0A3N0BIY0_9ACTN</name>
<feature type="transmembrane region" description="Helical" evidence="2">
    <location>
        <begin position="461"/>
        <end position="482"/>
    </location>
</feature>
<dbReference type="SUPFAM" id="SSF56601">
    <property type="entry name" value="beta-lactamase/transpeptidase-like"/>
    <property type="match status" value="1"/>
</dbReference>
<evidence type="ECO:0000256" key="1">
    <source>
        <dbReference type="SAM" id="MobiDB-lite"/>
    </source>
</evidence>
<comment type="caution">
    <text evidence="5">The sequence shown here is derived from an EMBL/GenBank/DDBJ whole genome shotgun (WGS) entry which is preliminary data.</text>
</comment>
<keyword evidence="2" id="KW-0472">Membrane</keyword>
<evidence type="ECO:0000256" key="3">
    <source>
        <dbReference type="SAM" id="SignalP"/>
    </source>
</evidence>
<gene>
    <name evidence="5" type="ORF">DMP08_03320</name>
</gene>
<feature type="domain" description="Beta-lactamase-related" evidence="4">
    <location>
        <begin position="88"/>
        <end position="372"/>
    </location>
</feature>
<keyword evidence="5" id="KW-0378">Hydrolase</keyword>
<sequence length="544" mass="56844">MANGMASIGRRAAIAAFLALSCTGAAVGCAPVADVPDQEPNLAAPSDEPADLGVEDGGDLGDLADEAPPQGMEPEGGALAVRLDSYLDDNVPRTGVPGVAVAVVDASGVRYLRTLGDCPDAEALFTIGSLSKSFTALAVMQLVEAGEIDLDAPASRYVPQYGIPPEVTVRSLLNQTSGFGYYDALADARKGASFGTFSYANANYDLLGRVVESASGQEYAAYLRDHVLLPLGMDRSTADGAIARERGMAPGHRGWFGVSVADGFAHAPSDEAWGAAPSGYVAASVSDMARYLRMYLNGGRSDAGERVISPQGIDSMFMDRVPDPEGDTYYGMGWTSFSWDDGETVLSHDGQVENYVASMCLLPERGLGVVVLGDASDHAGGDNLFFELANGVVAAAVGADPGPVDASWVQAAHVRNDVLYACVLLASAAPLGLLRRWMRRMRATYASQASPVLRLRARRMLAARAVALHVVAPLAVLTLPILRGVPWRDVITFAPDVAAVLAASAALLAVGGAAKLAVAVRMGRGRVRAAAPPAKESRPRSRRT</sequence>
<feature type="region of interest" description="Disordered" evidence="1">
    <location>
        <begin position="38"/>
        <end position="76"/>
    </location>
</feature>
<feature type="transmembrane region" description="Helical" evidence="2">
    <location>
        <begin position="418"/>
        <end position="434"/>
    </location>
</feature>
<dbReference type="Gene3D" id="3.40.710.10">
    <property type="entry name" value="DD-peptidase/beta-lactamase superfamily"/>
    <property type="match status" value="1"/>
</dbReference>
<feature type="compositionally biased region" description="Acidic residues" evidence="1">
    <location>
        <begin position="48"/>
        <end position="65"/>
    </location>
</feature>
<dbReference type="InterPro" id="IPR001466">
    <property type="entry name" value="Beta-lactam-related"/>
</dbReference>
<keyword evidence="2" id="KW-1133">Transmembrane helix</keyword>
<feature type="signal peptide" evidence="3">
    <location>
        <begin position="1"/>
        <end position="25"/>
    </location>
</feature>
<dbReference type="GO" id="GO:0016787">
    <property type="term" value="F:hydrolase activity"/>
    <property type="evidence" value="ECO:0007669"/>
    <property type="project" value="UniProtKB-KW"/>
</dbReference>
<protein>
    <submittedName>
        <fullName evidence="5">Serine hydrolase</fullName>
    </submittedName>
</protein>
<dbReference type="PANTHER" id="PTHR43283">
    <property type="entry name" value="BETA-LACTAMASE-RELATED"/>
    <property type="match status" value="1"/>
</dbReference>
<feature type="transmembrane region" description="Helical" evidence="2">
    <location>
        <begin position="497"/>
        <end position="518"/>
    </location>
</feature>
<accession>A0A3N0BIY0</accession>
<dbReference type="Pfam" id="PF00144">
    <property type="entry name" value="Beta-lactamase"/>
    <property type="match status" value="1"/>
</dbReference>
<evidence type="ECO:0000259" key="4">
    <source>
        <dbReference type="Pfam" id="PF00144"/>
    </source>
</evidence>
<reference evidence="6" key="1">
    <citation type="submission" date="2018-05" db="EMBL/GenBank/DDBJ databases">
        <title>Genome Sequencing of selected type strains of the family Eggerthellaceae.</title>
        <authorList>
            <person name="Danylec N."/>
            <person name="Stoll D.A."/>
            <person name="Doetsch A."/>
            <person name="Huch M."/>
        </authorList>
    </citation>
    <scope>NUCLEOTIDE SEQUENCE [LARGE SCALE GENOMIC DNA]</scope>
    <source>
        <strain evidence="6">DSM 16106</strain>
    </source>
</reference>
<organism evidence="5 6">
    <name type="scientific">Paraeggerthella hongkongensis</name>
    <dbReference type="NCBI Taxonomy" id="230658"/>
    <lineage>
        <taxon>Bacteria</taxon>
        <taxon>Bacillati</taxon>
        <taxon>Actinomycetota</taxon>
        <taxon>Coriobacteriia</taxon>
        <taxon>Eggerthellales</taxon>
        <taxon>Eggerthellaceae</taxon>
        <taxon>Paraeggerthella</taxon>
    </lineage>
</organism>
<keyword evidence="6" id="KW-1185">Reference proteome</keyword>
<keyword evidence="2" id="KW-0812">Transmembrane</keyword>
<dbReference type="EMBL" id="QICD01000003">
    <property type="protein sequence ID" value="RNL48188.1"/>
    <property type="molecule type" value="Genomic_DNA"/>
</dbReference>
<evidence type="ECO:0000256" key="2">
    <source>
        <dbReference type="SAM" id="Phobius"/>
    </source>
</evidence>
<keyword evidence="3" id="KW-0732">Signal</keyword>
<dbReference type="InterPro" id="IPR050789">
    <property type="entry name" value="Diverse_Enzym_Activities"/>
</dbReference>
<proteinExistence type="predicted"/>
<dbReference type="Proteomes" id="UP000278632">
    <property type="component" value="Unassembled WGS sequence"/>
</dbReference>
<evidence type="ECO:0000313" key="5">
    <source>
        <dbReference type="EMBL" id="RNL48188.1"/>
    </source>
</evidence>
<dbReference type="AlphaFoldDB" id="A0A3N0BIY0"/>
<dbReference type="OrthoDB" id="3174977at2"/>
<evidence type="ECO:0000313" key="6">
    <source>
        <dbReference type="Proteomes" id="UP000278632"/>
    </source>
</evidence>
<dbReference type="InterPro" id="IPR012338">
    <property type="entry name" value="Beta-lactam/transpept-like"/>
</dbReference>
<feature type="chain" id="PRO_5018207412" evidence="3">
    <location>
        <begin position="26"/>
        <end position="544"/>
    </location>
</feature>